<dbReference type="InterPro" id="IPR000531">
    <property type="entry name" value="Beta-barrel_TonB"/>
</dbReference>
<keyword evidence="4 8" id="KW-0812">Transmembrane</keyword>
<dbReference type="Pfam" id="PF00593">
    <property type="entry name" value="TonB_dep_Rec_b-barrel"/>
    <property type="match status" value="1"/>
</dbReference>
<evidence type="ECO:0000313" key="13">
    <source>
        <dbReference type="Proteomes" id="UP001580928"/>
    </source>
</evidence>
<evidence type="ECO:0000256" key="8">
    <source>
        <dbReference type="PROSITE-ProRule" id="PRU01360"/>
    </source>
</evidence>
<evidence type="ECO:0000256" key="5">
    <source>
        <dbReference type="ARBA" id="ARBA00023077"/>
    </source>
</evidence>
<dbReference type="Proteomes" id="UP001580928">
    <property type="component" value="Unassembled WGS sequence"/>
</dbReference>
<keyword evidence="13" id="KW-1185">Reference proteome</keyword>
<evidence type="ECO:0000259" key="11">
    <source>
        <dbReference type="Pfam" id="PF07715"/>
    </source>
</evidence>
<evidence type="ECO:0000259" key="10">
    <source>
        <dbReference type="Pfam" id="PF00593"/>
    </source>
</evidence>
<dbReference type="InterPro" id="IPR037066">
    <property type="entry name" value="Plug_dom_sf"/>
</dbReference>
<feature type="domain" description="TonB-dependent receptor plug" evidence="11">
    <location>
        <begin position="147"/>
        <end position="252"/>
    </location>
</feature>
<dbReference type="Gene3D" id="2.60.40.1120">
    <property type="entry name" value="Carboxypeptidase-like, regulatory domain"/>
    <property type="match status" value="1"/>
</dbReference>
<dbReference type="SUPFAM" id="SSF56935">
    <property type="entry name" value="Porins"/>
    <property type="match status" value="1"/>
</dbReference>
<comment type="caution">
    <text evidence="12">The sequence shown here is derived from an EMBL/GenBank/DDBJ whole genome shotgun (WGS) entry which is preliminary data.</text>
</comment>
<dbReference type="PROSITE" id="PS52016">
    <property type="entry name" value="TONB_DEPENDENT_REC_3"/>
    <property type="match status" value="1"/>
</dbReference>
<dbReference type="EMBL" id="JBBVGT010000002">
    <property type="protein sequence ID" value="MFB5946221.1"/>
    <property type="molecule type" value="Genomic_DNA"/>
</dbReference>
<evidence type="ECO:0000256" key="3">
    <source>
        <dbReference type="ARBA" id="ARBA00022452"/>
    </source>
</evidence>
<keyword evidence="3 8" id="KW-1134">Transmembrane beta strand</keyword>
<evidence type="ECO:0000256" key="9">
    <source>
        <dbReference type="RuleBase" id="RU003357"/>
    </source>
</evidence>
<dbReference type="NCBIfam" id="TIGR04057">
    <property type="entry name" value="SusC_RagA_signa"/>
    <property type="match status" value="1"/>
</dbReference>
<dbReference type="SUPFAM" id="SSF49464">
    <property type="entry name" value="Carboxypeptidase regulatory domain-like"/>
    <property type="match status" value="1"/>
</dbReference>
<dbReference type="InterPro" id="IPR023997">
    <property type="entry name" value="TonB-dep_OMP_SusC/RagA_CS"/>
</dbReference>
<accession>A0ABV5CFE5</accession>
<evidence type="ECO:0000256" key="6">
    <source>
        <dbReference type="ARBA" id="ARBA00023136"/>
    </source>
</evidence>
<comment type="similarity">
    <text evidence="8 9">Belongs to the TonB-dependent receptor family.</text>
</comment>
<evidence type="ECO:0000256" key="4">
    <source>
        <dbReference type="ARBA" id="ARBA00022692"/>
    </source>
</evidence>
<dbReference type="Pfam" id="PF13715">
    <property type="entry name" value="CarbopepD_reg_2"/>
    <property type="match status" value="1"/>
</dbReference>
<dbReference type="InterPro" id="IPR039426">
    <property type="entry name" value="TonB-dep_rcpt-like"/>
</dbReference>
<dbReference type="Gene3D" id="2.40.170.20">
    <property type="entry name" value="TonB-dependent receptor, beta-barrel domain"/>
    <property type="match status" value="1"/>
</dbReference>
<keyword evidence="12" id="KW-0675">Receptor</keyword>
<dbReference type="InterPro" id="IPR012910">
    <property type="entry name" value="Plug_dom"/>
</dbReference>
<proteinExistence type="inferred from homology"/>
<evidence type="ECO:0000256" key="2">
    <source>
        <dbReference type="ARBA" id="ARBA00022448"/>
    </source>
</evidence>
<sequence>MRRPMKFHGHSLVSKRTLKSGLLISLGMLVMGSTAASESSAWRKINAHSMNVVQAPVKGKIVNQANQQPIPGATIKVVGTETGTTSDADGNFVINAKPNDVLEISFIGFVTYRYTVPSSDQAAIIELSEDSSDLNEVVVTGYSSQRKKDLTGSVAVVDVAEMKSQPAGSAVEALQGRATGVQIVNDGAPGSTPQIRIRGYSTINNNEPLYIIDGVPYEGKLSWLNQNDIESMQVLKDASAASIYGARANNGVVIVTTKSGRAGKTQISLDMYAGAGVPNKNSFPTMLSPQQILDIDNKFNGTNLELPDYLLAGEATNWDVTPEDADMSKYNYFAKDRASFYQITKANKQGTNWIEELSQTAPIQSYQLSATGGNETAKYALSGGYLDQVGSLIHTGFKRYNIRTNTEFNAFDNRLRFGENLSYNYTEGFGMGVNPNTAGGYQGEGSVLGFAYRIQNIIPVYDEGGNFAGSFGSNLGNGQNPVAMAYRAKDNLNRSNFFFGNAFAEYDLLDDLTVRTSFGLRYENYNGVSYNYPNPEFSEGSFNNGMSEYHGYTTEWTWTNTLNYNPDLGEDHSLNVMVGTEAFETRNRGIDGSRNGYFIMNSLDYLYLSSGSTNFNNNGSGSMGSMFSIMGKADYAYKDRYLLSLIGRRDGSSNFGENNLYGVFPGVSGAWRISEEDFAQGAEWLTDLKLRAGYGVTGNQRIPGFQYLNRYLASLTQSSYPISDGVVSGIWQNSYANPDIKWEQVKSLNVGIDFTVLNGDFDGSIDWFNKQTTDMLFLVPLPAAAAGRASSPYQNIGDMSNKGIEFSLGYHYGYRQDKPFTLDLAMNFSRYVNKVEELAPSVSQVNYGVFRSMETSVMMKGQPFGSFYGYKAVGIYQNDEEIQNSPSYDDARPGGLKYADINDNGEIDPGDRTIIGNPHPDFVYSFNINAAYKNFDLLVYLYGSQGNDLYEATRYFTDFGVFRGQKSTRLLNAWSESNPGSQIPSLPDPSDKTSALEYATSTYYIQDGSFLKVKNLQLGYNVPTEQLFGKNSSFNRLRVYFGVTNLFTFTKYEGLDPEVSATPSAYPALGVDFGVYPQARQYTFGLNLGF</sequence>
<dbReference type="Pfam" id="PF07715">
    <property type="entry name" value="Plug"/>
    <property type="match status" value="1"/>
</dbReference>
<dbReference type="InterPro" id="IPR036942">
    <property type="entry name" value="Beta-barrel_TonB_sf"/>
</dbReference>
<dbReference type="NCBIfam" id="TIGR04056">
    <property type="entry name" value="OMP_RagA_SusC"/>
    <property type="match status" value="1"/>
</dbReference>
<comment type="subcellular location">
    <subcellularLocation>
        <location evidence="1 8">Cell outer membrane</location>
        <topology evidence="1 8">Multi-pass membrane protein</topology>
    </subcellularLocation>
</comment>
<protein>
    <submittedName>
        <fullName evidence="12">TonB-dependent receptor</fullName>
    </submittedName>
</protein>
<evidence type="ECO:0000256" key="7">
    <source>
        <dbReference type="ARBA" id="ARBA00023237"/>
    </source>
</evidence>
<dbReference type="Gene3D" id="2.170.130.10">
    <property type="entry name" value="TonB-dependent receptor, plug domain"/>
    <property type="match status" value="1"/>
</dbReference>
<gene>
    <name evidence="12" type="ORF">WKR92_10285</name>
</gene>
<evidence type="ECO:0000313" key="12">
    <source>
        <dbReference type="EMBL" id="MFB5946221.1"/>
    </source>
</evidence>
<keyword evidence="2 8" id="KW-0813">Transport</keyword>
<dbReference type="InterPro" id="IPR023996">
    <property type="entry name" value="TonB-dep_OMP_SusC/RagA"/>
</dbReference>
<reference evidence="12 13" key="1">
    <citation type="submission" date="2024-04" db="EMBL/GenBank/DDBJ databases">
        <title>Albibacterium profundi sp. nov., isolated from sediment of the Challenger Deep of Mariana Trench.</title>
        <authorList>
            <person name="Wang Y."/>
        </authorList>
    </citation>
    <scope>NUCLEOTIDE SEQUENCE [LARGE SCALE GENOMIC DNA]</scope>
    <source>
        <strain evidence="12 13">RHL897</strain>
    </source>
</reference>
<evidence type="ECO:0000256" key="1">
    <source>
        <dbReference type="ARBA" id="ARBA00004571"/>
    </source>
</evidence>
<dbReference type="RefSeq" id="WP_375557748.1">
    <property type="nucleotide sequence ID" value="NZ_JBBVGT010000002.1"/>
</dbReference>
<dbReference type="InterPro" id="IPR008969">
    <property type="entry name" value="CarboxyPept-like_regulatory"/>
</dbReference>
<keyword evidence="6 8" id="KW-0472">Membrane</keyword>
<keyword evidence="7 8" id="KW-0998">Cell outer membrane</keyword>
<keyword evidence="5 9" id="KW-0798">TonB box</keyword>
<name>A0ABV5CFE5_9SPHI</name>
<feature type="domain" description="TonB-dependent receptor-like beta-barrel" evidence="10">
    <location>
        <begin position="444"/>
        <end position="1046"/>
    </location>
</feature>
<organism evidence="12 13">
    <name type="scientific">Albibacterium profundi</name>
    <dbReference type="NCBI Taxonomy" id="3134906"/>
    <lineage>
        <taxon>Bacteria</taxon>
        <taxon>Pseudomonadati</taxon>
        <taxon>Bacteroidota</taxon>
        <taxon>Sphingobacteriia</taxon>
        <taxon>Sphingobacteriales</taxon>
        <taxon>Sphingobacteriaceae</taxon>
        <taxon>Albibacterium</taxon>
    </lineage>
</organism>